<feature type="binding site" evidence="2">
    <location>
        <position position="100"/>
    </location>
    <ligand>
        <name>Fe cation</name>
        <dbReference type="ChEBI" id="CHEBI:24875"/>
    </ligand>
</feature>
<dbReference type="InterPro" id="IPR014710">
    <property type="entry name" value="RmlC-like_jellyroll"/>
</dbReference>
<dbReference type="Pfam" id="PF05726">
    <property type="entry name" value="Pirin_C"/>
    <property type="match status" value="1"/>
</dbReference>
<dbReference type="InterPro" id="IPR008778">
    <property type="entry name" value="Pirin_C_dom"/>
</dbReference>
<evidence type="ECO:0000313" key="7">
    <source>
        <dbReference type="Proteomes" id="UP000238605"/>
    </source>
</evidence>
<dbReference type="CDD" id="cd02909">
    <property type="entry name" value="cupin_pirin_N"/>
    <property type="match status" value="1"/>
</dbReference>
<dbReference type="SUPFAM" id="SSF51182">
    <property type="entry name" value="RmlC-like cupins"/>
    <property type="match status" value="1"/>
</dbReference>
<evidence type="ECO:0000259" key="5">
    <source>
        <dbReference type="Pfam" id="PF05726"/>
    </source>
</evidence>
<dbReference type="AlphaFoldDB" id="A0A2S5SVT0"/>
<feature type="binding site" evidence="2">
    <location>
        <position position="102"/>
    </location>
    <ligand>
        <name>Fe cation</name>
        <dbReference type="ChEBI" id="CHEBI:24875"/>
    </ligand>
</feature>
<sequence>MASIRLASHTKDLGDGFMVRRLLPALAARAVGPFVFFDHMGPTEFAPGLGLDVRPHPHIGLATVTYLFEGAITHRDSLGTVRDIRPGDVNWMVAGRGIVHSERSPQAERAAGHRLHGIQTWLALPLADEDTLPDFVHVPAESLPEIRATGVHLRVIAGDAFGQTSPVPVCTRTLYVAGEIDTAAHMEVPLEHEERAVYVVSGSLTADGEPLNPGDMLVLPPRPVRLRALEATRFMLVGGDALDLGPENTADHPRHMRWNFVSSRQERIEEAVQAWSRQDAAAFPPVPGETEFIPYP</sequence>
<dbReference type="OrthoDB" id="321327at2"/>
<dbReference type="PANTHER" id="PTHR13903">
    <property type="entry name" value="PIRIN-RELATED"/>
    <property type="match status" value="1"/>
</dbReference>
<dbReference type="PANTHER" id="PTHR13903:SF8">
    <property type="entry name" value="PIRIN"/>
    <property type="match status" value="1"/>
</dbReference>
<dbReference type="InterPro" id="IPR003829">
    <property type="entry name" value="Pirin_N_dom"/>
</dbReference>
<gene>
    <name evidence="6" type="ORF">C1704_07540</name>
</gene>
<feature type="binding site" evidence="2">
    <location>
        <position position="58"/>
    </location>
    <ligand>
        <name>Fe cation</name>
        <dbReference type="ChEBI" id="CHEBI:24875"/>
    </ligand>
</feature>
<keyword evidence="2" id="KW-0479">Metal-binding</keyword>
<evidence type="ECO:0000313" key="6">
    <source>
        <dbReference type="EMBL" id="PPE66826.1"/>
    </source>
</evidence>
<dbReference type="PIRSF" id="PIRSF006232">
    <property type="entry name" value="Pirin"/>
    <property type="match status" value="1"/>
</dbReference>
<dbReference type="GO" id="GO:0046872">
    <property type="term" value="F:metal ion binding"/>
    <property type="evidence" value="ECO:0007669"/>
    <property type="project" value="UniProtKB-KW"/>
</dbReference>
<keyword evidence="7" id="KW-1185">Reference proteome</keyword>
<proteinExistence type="inferred from homology"/>
<keyword evidence="2" id="KW-0408">Iron</keyword>
<evidence type="ECO:0000256" key="2">
    <source>
        <dbReference type="PIRSR" id="PIRSR006232-1"/>
    </source>
</evidence>
<accession>A0A2S5SVT0</accession>
<feature type="domain" description="Pirin C-terminal" evidence="5">
    <location>
        <begin position="175"/>
        <end position="277"/>
    </location>
</feature>
<organism evidence="6 7">
    <name type="scientific">Caldimonas caldifontis</name>
    <dbReference type="NCBI Taxonomy" id="1452508"/>
    <lineage>
        <taxon>Bacteria</taxon>
        <taxon>Pseudomonadati</taxon>
        <taxon>Pseudomonadota</taxon>
        <taxon>Betaproteobacteria</taxon>
        <taxon>Burkholderiales</taxon>
        <taxon>Sphaerotilaceae</taxon>
        <taxon>Caldimonas</taxon>
    </lineage>
</organism>
<feature type="binding site" evidence="2">
    <location>
        <position position="56"/>
    </location>
    <ligand>
        <name>Fe cation</name>
        <dbReference type="ChEBI" id="CHEBI:24875"/>
    </ligand>
</feature>
<dbReference type="RefSeq" id="WP_104302124.1">
    <property type="nucleotide sequence ID" value="NZ_PSNX01000005.1"/>
</dbReference>
<dbReference type="Pfam" id="PF02678">
    <property type="entry name" value="Pirin"/>
    <property type="match status" value="1"/>
</dbReference>
<dbReference type="InterPro" id="IPR012093">
    <property type="entry name" value="Pirin"/>
</dbReference>
<comment type="caution">
    <text evidence="6">The sequence shown here is derived from an EMBL/GenBank/DDBJ whole genome shotgun (WGS) entry which is preliminary data.</text>
</comment>
<comment type="cofactor">
    <cofactor evidence="2">
        <name>Fe cation</name>
        <dbReference type="ChEBI" id="CHEBI:24875"/>
    </cofactor>
    <text evidence="2">Binds 1 Fe cation per subunit.</text>
</comment>
<comment type="similarity">
    <text evidence="1 3">Belongs to the pirin family.</text>
</comment>
<evidence type="ECO:0000256" key="1">
    <source>
        <dbReference type="ARBA" id="ARBA00008416"/>
    </source>
</evidence>
<evidence type="ECO:0000256" key="3">
    <source>
        <dbReference type="RuleBase" id="RU003457"/>
    </source>
</evidence>
<dbReference type="InterPro" id="IPR011051">
    <property type="entry name" value="RmlC_Cupin_sf"/>
</dbReference>
<evidence type="ECO:0000259" key="4">
    <source>
        <dbReference type="Pfam" id="PF02678"/>
    </source>
</evidence>
<reference evidence="6 7" key="1">
    <citation type="submission" date="2018-02" db="EMBL/GenBank/DDBJ databases">
        <title>Reclassifiation of [Polyangium] brachysporum DSM 7029 as Guopingzhaonella breviflexa gen. nov., sp. nov., a member of the family Comamonadaceae.</title>
        <authorList>
            <person name="Tang B."/>
        </authorList>
    </citation>
    <scope>NUCLEOTIDE SEQUENCE [LARGE SCALE GENOMIC DNA]</scope>
    <source>
        <strain evidence="6 7">BCRC 80649</strain>
    </source>
</reference>
<dbReference type="EMBL" id="PSNX01000005">
    <property type="protein sequence ID" value="PPE66826.1"/>
    <property type="molecule type" value="Genomic_DNA"/>
</dbReference>
<feature type="domain" description="Pirin N-terminal" evidence="4">
    <location>
        <begin position="19"/>
        <end position="122"/>
    </location>
</feature>
<evidence type="ECO:0008006" key="8">
    <source>
        <dbReference type="Google" id="ProtNLM"/>
    </source>
</evidence>
<name>A0A2S5SVT0_9BURK</name>
<dbReference type="Gene3D" id="2.60.120.10">
    <property type="entry name" value="Jelly Rolls"/>
    <property type="match status" value="2"/>
</dbReference>
<protein>
    <recommendedName>
        <fullName evidence="8">Pirin family protein</fullName>
    </recommendedName>
</protein>
<dbReference type="Proteomes" id="UP000238605">
    <property type="component" value="Unassembled WGS sequence"/>
</dbReference>